<dbReference type="AlphaFoldDB" id="A0A5K3EXZ4"/>
<name>A0A5K3EXZ4_MESCO</name>
<proteinExistence type="predicted"/>
<dbReference type="WBParaSite" id="MCU_003401-RA">
    <property type="protein sequence ID" value="MCU_003401-RA"/>
    <property type="gene ID" value="MCU_003401"/>
</dbReference>
<sequence length="178" mass="19780">MSLSRRDLLRSCFKGVTFSCYSDLSIVLQLSATFELPNFGLRQSGNKAIPICPLSPRIHLPSRLPSIEFPDYASAPGHGAHVIHHLHLRTSNPSTSLVITNHLRTPMPHCSAFSSMKYASRPTFTLSCLRPTVIRDCAIILDCRSDSSCPSRPPLGRDVTTPLNYFPDIIYCNVRGIR</sequence>
<reference evidence="1" key="1">
    <citation type="submission" date="2019-11" db="UniProtKB">
        <authorList>
            <consortium name="WormBaseParasite"/>
        </authorList>
    </citation>
    <scope>IDENTIFICATION</scope>
</reference>
<organism evidence="1">
    <name type="scientific">Mesocestoides corti</name>
    <name type="common">Flatworm</name>
    <dbReference type="NCBI Taxonomy" id="53468"/>
    <lineage>
        <taxon>Eukaryota</taxon>
        <taxon>Metazoa</taxon>
        <taxon>Spiralia</taxon>
        <taxon>Lophotrochozoa</taxon>
        <taxon>Platyhelminthes</taxon>
        <taxon>Cestoda</taxon>
        <taxon>Eucestoda</taxon>
        <taxon>Cyclophyllidea</taxon>
        <taxon>Mesocestoididae</taxon>
        <taxon>Mesocestoides</taxon>
    </lineage>
</organism>
<protein>
    <submittedName>
        <fullName evidence="1">Uncharacterized protein</fullName>
    </submittedName>
</protein>
<accession>A0A5K3EXZ4</accession>
<evidence type="ECO:0000313" key="1">
    <source>
        <dbReference type="WBParaSite" id="MCU_003401-RA"/>
    </source>
</evidence>